<name>A0A1A8BT45_NOTKA</name>
<accession>A0A1A8BT45</accession>
<feature type="non-terminal residue" evidence="1">
    <location>
        <position position="66"/>
    </location>
</feature>
<feature type="non-terminal residue" evidence="1">
    <location>
        <position position="1"/>
    </location>
</feature>
<reference evidence="1" key="2">
    <citation type="submission" date="2016-06" db="EMBL/GenBank/DDBJ databases">
        <title>The genome of a short-lived fish provides insights into sex chromosome evolution and the genetic control of aging.</title>
        <authorList>
            <person name="Reichwald K."/>
            <person name="Felder M."/>
            <person name="Petzold A."/>
            <person name="Koch P."/>
            <person name="Groth M."/>
            <person name="Platzer M."/>
        </authorList>
    </citation>
    <scope>NUCLEOTIDE SEQUENCE</scope>
    <source>
        <tissue evidence="1">Brain</tissue>
    </source>
</reference>
<sequence>WLTGSSSAVAPAFTRFVVIELVWDQNNSAVELAACLFSSVTSPAPKVRPLSACDANVHRVIELQLM</sequence>
<evidence type="ECO:0000313" key="1">
    <source>
        <dbReference type="EMBL" id="SBP70837.1"/>
    </source>
</evidence>
<protein>
    <submittedName>
        <fullName evidence="1">Uncharacterized protein</fullName>
    </submittedName>
</protein>
<reference evidence="1" key="1">
    <citation type="submission" date="2016-05" db="EMBL/GenBank/DDBJ databases">
        <authorList>
            <person name="Lavstsen T."/>
            <person name="Jespersen J.S."/>
        </authorList>
    </citation>
    <scope>NUCLEOTIDE SEQUENCE</scope>
    <source>
        <tissue evidence="1">Brain</tissue>
    </source>
</reference>
<dbReference type="AlphaFoldDB" id="A0A1A8BT45"/>
<dbReference type="EMBL" id="HADZ01006896">
    <property type="protein sequence ID" value="SBP70837.1"/>
    <property type="molecule type" value="Transcribed_RNA"/>
</dbReference>
<proteinExistence type="predicted"/>
<organism evidence="1">
    <name type="scientific">Nothobranchius kadleci</name>
    <name type="common">African annual killifish</name>
    <dbReference type="NCBI Taxonomy" id="1051664"/>
    <lineage>
        <taxon>Eukaryota</taxon>
        <taxon>Metazoa</taxon>
        <taxon>Chordata</taxon>
        <taxon>Craniata</taxon>
        <taxon>Vertebrata</taxon>
        <taxon>Euteleostomi</taxon>
        <taxon>Actinopterygii</taxon>
        <taxon>Neopterygii</taxon>
        <taxon>Teleostei</taxon>
        <taxon>Neoteleostei</taxon>
        <taxon>Acanthomorphata</taxon>
        <taxon>Ovalentaria</taxon>
        <taxon>Atherinomorphae</taxon>
        <taxon>Cyprinodontiformes</taxon>
        <taxon>Nothobranchiidae</taxon>
        <taxon>Nothobranchius</taxon>
    </lineage>
</organism>
<gene>
    <name evidence="1" type="primary">Nfu_g_1_001701</name>
</gene>